<dbReference type="InterPro" id="IPR050363">
    <property type="entry name" value="MIP/Aquaporin"/>
</dbReference>
<evidence type="ECO:0008006" key="13">
    <source>
        <dbReference type="Google" id="ProtNLM"/>
    </source>
</evidence>
<evidence type="ECO:0000256" key="2">
    <source>
        <dbReference type="ARBA" id="ARBA00006175"/>
    </source>
</evidence>
<keyword evidence="5 10" id="KW-1133">Transmembrane helix</keyword>
<dbReference type="PANTHER" id="PTHR43829:SF27">
    <property type="entry name" value="AQUAPORIN-3"/>
    <property type="match status" value="1"/>
</dbReference>
<comment type="similarity">
    <text evidence="2 8">Belongs to the MIP/aquaporin (TC 1.A.8) family.</text>
</comment>
<keyword evidence="3 8" id="KW-0813">Transport</keyword>
<feature type="transmembrane region" description="Helical" evidence="10">
    <location>
        <begin position="160"/>
        <end position="183"/>
    </location>
</feature>
<dbReference type="InterPro" id="IPR022357">
    <property type="entry name" value="MIP_CS"/>
</dbReference>
<name>A0AA36DRX8_CYLNA</name>
<gene>
    <name evidence="11" type="ORF">CYNAS_LOCUS3642</name>
</gene>
<dbReference type="GO" id="GO:0015250">
    <property type="term" value="F:water channel activity"/>
    <property type="evidence" value="ECO:0007669"/>
    <property type="project" value="TreeGrafter"/>
</dbReference>
<evidence type="ECO:0000256" key="9">
    <source>
        <dbReference type="SAM" id="MobiDB-lite"/>
    </source>
</evidence>
<evidence type="ECO:0000313" key="11">
    <source>
        <dbReference type="EMBL" id="CAJ0591659.1"/>
    </source>
</evidence>
<keyword evidence="6 10" id="KW-0472">Membrane</keyword>
<feature type="transmembrane region" description="Helical" evidence="10">
    <location>
        <begin position="247"/>
        <end position="272"/>
    </location>
</feature>
<comment type="subcellular location">
    <subcellularLocation>
        <location evidence="1">Membrane</location>
        <topology evidence="1">Multi-pass membrane protein</topology>
    </subcellularLocation>
</comment>
<feature type="transmembrane region" description="Helical" evidence="10">
    <location>
        <begin position="300"/>
        <end position="320"/>
    </location>
</feature>
<dbReference type="InterPro" id="IPR000425">
    <property type="entry name" value="MIP"/>
</dbReference>
<dbReference type="CDD" id="cd00333">
    <property type="entry name" value="MIP"/>
    <property type="match status" value="1"/>
</dbReference>
<evidence type="ECO:0000256" key="6">
    <source>
        <dbReference type="ARBA" id="ARBA00023136"/>
    </source>
</evidence>
<feature type="region of interest" description="Disordered" evidence="9">
    <location>
        <begin position="344"/>
        <end position="380"/>
    </location>
</feature>
<evidence type="ECO:0000256" key="4">
    <source>
        <dbReference type="ARBA" id="ARBA00022692"/>
    </source>
</evidence>
<proteinExistence type="inferred from homology"/>
<sequence>MGEVNIAEGGSKDAVAEGSQGLKDAATPEAAQADKEARGDLKESKDFARQVSRETTTTEAKQEESMMEKLRHRFGIENQLFKEILAEFFCTGLLLFWGDSSVAQLVVSNRMTNEWVALTISWGVALWMSVQMSIRISGAHLNPAVSFFLFTQKKITFRKFVIFSIAQTAGAFCGALGVFVLWYDGINHFDGGKRQVKGMFATAGIFATYPKPYLTIAGGIVDQIFGTAILCLGVATITDKRNGIPPFLQPACIGFLLVGIGTAFAHNCGYAINPARDLGPRLLTLCVGYGWETFSYNEYGYFWIPIICPMIGAALGAWLYEFVIGFHLPEAQTYQVCKVEERESGGADRTFKKADQSPSHTSNSDIRQDSKETDKLIRKL</sequence>
<feature type="compositionally biased region" description="Basic and acidic residues" evidence="9">
    <location>
        <begin position="32"/>
        <end position="52"/>
    </location>
</feature>
<evidence type="ECO:0000256" key="3">
    <source>
        <dbReference type="ARBA" id="ARBA00022448"/>
    </source>
</evidence>
<dbReference type="AlphaFoldDB" id="A0AA36DRX8"/>
<protein>
    <recommendedName>
        <fullName evidence="13">Aquaporin-9</fullName>
    </recommendedName>
</protein>
<dbReference type="PROSITE" id="PS00221">
    <property type="entry name" value="MIP"/>
    <property type="match status" value="1"/>
</dbReference>
<comment type="function">
    <text evidence="7">Aquaglyceroporin that may modulate the water content and osmolytes during anhydrobiosis.</text>
</comment>
<feature type="transmembrane region" description="Helical" evidence="10">
    <location>
        <begin position="213"/>
        <end position="235"/>
    </location>
</feature>
<feature type="compositionally biased region" description="Basic and acidic residues" evidence="9">
    <location>
        <begin position="366"/>
        <end position="380"/>
    </location>
</feature>
<keyword evidence="4 8" id="KW-0812">Transmembrane</keyword>
<comment type="caution">
    <text evidence="11">The sequence shown here is derived from an EMBL/GenBank/DDBJ whole genome shotgun (WGS) entry which is preliminary data.</text>
</comment>
<dbReference type="PRINTS" id="PR00783">
    <property type="entry name" value="MINTRINSICP"/>
</dbReference>
<dbReference type="EMBL" id="CATQJL010000001">
    <property type="protein sequence ID" value="CAJ0591659.1"/>
    <property type="molecule type" value="Genomic_DNA"/>
</dbReference>
<reference evidence="11" key="1">
    <citation type="submission" date="2023-07" db="EMBL/GenBank/DDBJ databases">
        <authorList>
            <consortium name="CYATHOMIX"/>
        </authorList>
    </citation>
    <scope>NUCLEOTIDE SEQUENCE</scope>
    <source>
        <strain evidence="11">N/A</strain>
    </source>
</reference>
<dbReference type="PANTHER" id="PTHR43829">
    <property type="entry name" value="AQUAPORIN OR AQUAGLYCEROPORIN RELATED"/>
    <property type="match status" value="1"/>
</dbReference>
<dbReference type="Gene3D" id="1.20.1080.10">
    <property type="entry name" value="Glycerol uptake facilitator protein"/>
    <property type="match status" value="1"/>
</dbReference>
<feature type="compositionally biased region" description="Basic and acidic residues" evidence="9">
    <location>
        <begin position="344"/>
        <end position="355"/>
    </location>
</feature>
<accession>A0AA36DRX8</accession>
<dbReference type="GO" id="GO:0016323">
    <property type="term" value="C:basolateral plasma membrane"/>
    <property type="evidence" value="ECO:0007669"/>
    <property type="project" value="TreeGrafter"/>
</dbReference>
<keyword evidence="12" id="KW-1185">Reference proteome</keyword>
<evidence type="ECO:0000256" key="7">
    <source>
        <dbReference type="ARBA" id="ARBA00045280"/>
    </source>
</evidence>
<evidence type="ECO:0000256" key="1">
    <source>
        <dbReference type="ARBA" id="ARBA00004141"/>
    </source>
</evidence>
<feature type="region of interest" description="Disordered" evidence="9">
    <location>
        <begin position="1"/>
        <end position="64"/>
    </location>
</feature>
<dbReference type="GO" id="GO:0015254">
    <property type="term" value="F:glycerol channel activity"/>
    <property type="evidence" value="ECO:0007669"/>
    <property type="project" value="TreeGrafter"/>
</dbReference>
<dbReference type="Pfam" id="PF00230">
    <property type="entry name" value="MIP"/>
    <property type="match status" value="1"/>
</dbReference>
<dbReference type="Proteomes" id="UP001176961">
    <property type="component" value="Unassembled WGS sequence"/>
</dbReference>
<organism evidence="11 12">
    <name type="scientific">Cylicocyclus nassatus</name>
    <name type="common">Nematode worm</name>
    <dbReference type="NCBI Taxonomy" id="53992"/>
    <lineage>
        <taxon>Eukaryota</taxon>
        <taxon>Metazoa</taxon>
        <taxon>Ecdysozoa</taxon>
        <taxon>Nematoda</taxon>
        <taxon>Chromadorea</taxon>
        <taxon>Rhabditida</taxon>
        <taxon>Rhabditina</taxon>
        <taxon>Rhabditomorpha</taxon>
        <taxon>Strongyloidea</taxon>
        <taxon>Strongylidae</taxon>
        <taxon>Cylicocyclus</taxon>
    </lineage>
</organism>
<dbReference type="SUPFAM" id="SSF81338">
    <property type="entry name" value="Aquaporin-like"/>
    <property type="match status" value="1"/>
</dbReference>
<evidence type="ECO:0000313" key="12">
    <source>
        <dbReference type="Proteomes" id="UP001176961"/>
    </source>
</evidence>
<dbReference type="NCBIfam" id="TIGR00861">
    <property type="entry name" value="MIP"/>
    <property type="match status" value="1"/>
</dbReference>
<evidence type="ECO:0000256" key="10">
    <source>
        <dbReference type="SAM" id="Phobius"/>
    </source>
</evidence>
<feature type="compositionally biased region" description="Polar residues" evidence="9">
    <location>
        <begin position="356"/>
        <end position="365"/>
    </location>
</feature>
<evidence type="ECO:0000256" key="5">
    <source>
        <dbReference type="ARBA" id="ARBA00022989"/>
    </source>
</evidence>
<dbReference type="InterPro" id="IPR023271">
    <property type="entry name" value="Aquaporin-like"/>
</dbReference>
<evidence type="ECO:0000256" key="8">
    <source>
        <dbReference type="RuleBase" id="RU000477"/>
    </source>
</evidence>